<accession>A0A2A9E3M2</accession>
<gene>
    <name evidence="2" type="ORF">ATL42_1425</name>
</gene>
<keyword evidence="3" id="KW-1185">Reference proteome</keyword>
<dbReference type="Proteomes" id="UP000225548">
    <property type="component" value="Unassembled WGS sequence"/>
</dbReference>
<proteinExistence type="predicted"/>
<feature type="domain" description="M23ase beta-sheet core" evidence="1">
    <location>
        <begin position="80"/>
        <end position="175"/>
    </location>
</feature>
<evidence type="ECO:0000313" key="2">
    <source>
        <dbReference type="EMBL" id="PFG33548.1"/>
    </source>
</evidence>
<dbReference type="EMBL" id="PDJG01000001">
    <property type="protein sequence ID" value="PFG33548.1"/>
    <property type="molecule type" value="Genomic_DNA"/>
</dbReference>
<organism evidence="2 3">
    <name type="scientific">Sanguibacter antarcticus</name>
    <dbReference type="NCBI Taxonomy" id="372484"/>
    <lineage>
        <taxon>Bacteria</taxon>
        <taxon>Bacillati</taxon>
        <taxon>Actinomycetota</taxon>
        <taxon>Actinomycetes</taxon>
        <taxon>Micrococcales</taxon>
        <taxon>Sanguibacteraceae</taxon>
        <taxon>Sanguibacter</taxon>
    </lineage>
</organism>
<dbReference type="OrthoDB" id="5245088at2"/>
<evidence type="ECO:0000313" key="3">
    <source>
        <dbReference type="Proteomes" id="UP000225548"/>
    </source>
</evidence>
<dbReference type="RefSeq" id="WP_098456407.1">
    <property type="nucleotide sequence ID" value="NZ_PDJG01000001.1"/>
</dbReference>
<name>A0A2A9E3M2_9MICO</name>
<sequence>MTTDRTGLRPSLTALVTLVVAAVLTVTVASTSEARAPSAHEDRYVLPSGDAPAGTTRAELQSSGVLVRDFEPPTVRWGAGHRGVDLRSGDGATVVAPQAGVVTFVGVVVDRPLIVISHPDGLRSTLEPVTSTLTTGTSVGRGDVLGSLAPDVATHCAPDACLHWGVRRAEEYIDPLELVVEREAVILLPLDHT</sequence>
<dbReference type="Gene3D" id="2.70.70.10">
    <property type="entry name" value="Glucose Permease (Domain IIA)"/>
    <property type="match status" value="1"/>
</dbReference>
<dbReference type="SUPFAM" id="SSF51261">
    <property type="entry name" value="Duplicated hybrid motif"/>
    <property type="match status" value="1"/>
</dbReference>
<dbReference type="Pfam" id="PF01551">
    <property type="entry name" value="Peptidase_M23"/>
    <property type="match status" value="1"/>
</dbReference>
<comment type="caution">
    <text evidence="2">The sequence shown here is derived from an EMBL/GenBank/DDBJ whole genome shotgun (WGS) entry which is preliminary data.</text>
</comment>
<dbReference type="InterPro" id="IPR011055">
    <property type="entry name" value="Dup_hybrid_motif"/>
</dbReference>
<protein>
    <submittedName>
        <fullName evidence="2">Peptidase M23-like protein</fullName>
    </submittedName>
</protein>
<dbReference type="InterPro" id="IPR016047">
    <property type="entry name" value="M23ase_b-sheet_dom"/>
</dbReference>
<reference evidence="2 3" key="1">
    <citation type="submission" date="2017-10" db="EMBL/GenBank/DDBJ databases">
        <title>Sequencing the genomes of 1000 actinobacteria strains.</title>
        <authorList>
            <person name="Klenk H.-P."/>
        </authorList>
    </citation>
    <scope>NUCLEOTIDE SEQUENCE [LARGE SCALE GENOMIC DNA]</scope>
    <source>
        <strain evidence="2 3">DSM 18966</strain>
    </source>
</reference>
<dbReference type="AlphaFoldDB" id="A0A2A9E3M2"/>
<evidence type="ECO:0000259" key="1">
    <source>
        <dbReference type="Pfam" id="PF01551"/>
    </source>
</evidence>